<dbReference type="eggNOG" id="COG1261">
    <property type="taxonomic scope" value="Bacteria"/>
</dbReference>
<dbReference type="AlphaFoldDB" id="B8DN18"/>
<dbReference type="OrthoDB" id="5447076at2"/>
<keyword evidence="2" id="KW-0282">Flagellum</keyword>
<dbReference type="Gene3D" id="2.30.30.760">
    <property type="match status" value="1"/>
</dbReference>
<dbReference type="GO" id="GO:0044780">
    <property type="term" value="P:bacterial-type flagellum assembly"/>
    <property type="evidence" value="ECO:0007669"/>
    <property type="project" value="InterPro"/>
</dbReference>
<gene>
    <name evidence="2" type="ordered locus">DvMF_2519</name>
</gene>
<sequence length="346" mass="37112">MIRHRRSAPTRHSAVMVSALAGPMAWLAALALAVGLLAFGLAPARAGTADAGWRIRLLDAAVVSGAMVTLGEIAEPVGPISPQAWRELAATPLWPSPAEPGRPMSVNRPRLQQALREALRDTESLCLYPGTLVLQRGGAVLREGDLRALAVRALTPAMAAMPGEASMQDYRLPPYVFLAHPQQQVVVENTLAAPGRNTLRFAVREVDGSIVRKFTGSAFVDVWADVPCAAQPVNKDDVLTPEKITRVRKNLAYLREPAWDGLGGPWRLTRPVGADQVIYQSDLSGVPTVRRGSVVTVLYDSGSVRLQVQGEAMADGGLGETIPVRNMQSKRQIYAAVKDGGTVVVR</sequence>
<dbReference type="NCBIfam" id="TIGR03170">
    <property type="entry name" value="flgA_cterm"/>
    <property type="match status" value="1"/>
</dbReference>
<evidence type="ECO:0000313" key="2">
    <source>
        <dbReference type="EMBL" id="ACL09458.1"/>
    </source>
</evidence>
<dbReference type="HOGENOM" id="CLU_068858_0_0_7"/>
<name>B8DN18_NITV9</name>
<feature type="domain" description="Flagella basal body P-ring formation protein FlgA SAF" evidence="1">
    <location>
        <begin position="225"/>
        <end position="345"/>
    </location>
</feature>
<keyword evidence="2" id="KW-0966">Cell projection</keyword>
<keyword evidence="2" id="KW-0969">Cilium</keyword>
<dbReference type="InterPro" id="IPR039246">
    <property type="entry name" value="Flagellar_FlgA"/>
</dbReference>
<accession>B8DN18</accession>
<dbReference type="Pfam" id="PF13144">
    <property type="entry name" value="ChapFlgA"/>
    <property type="match status" value="1"/>
</dbReference>
<dbReference type="STRING" id="883.DvMF_2519"/>
<dbReference type="InterPro" id="IPR017585">
    <property type="entry name" value="SAF_FlgA"/>
</dbReference>
<dbReference type="PANTHER" id="PTHR36307">
    <property type="entry name" value="FLAGELLA BASAL BODY P-RING FORMATION PROTEIN FLGA"/>
    <property type="match status" value="1"/>
</dbReference>
<protein>
    <submittedName>
        <fullName evidence="2">Flagella basal body P-ring formation protein FlgA</fullName>
    </submittedName>
</protein>
<dbReference type="KEGG" id="dvm:DvMF_2519"/>
<dbReference type="PANTHER" id="PTHR36307:SF1">
    <property type="entry name" value="FLAGELLA BASAL BODY P-RING FORMATION PROTEIN FLGA"/>
    <property type="match status" value="1"/>
</dbReference>
<dbReference type="EMBL" id="CP001197">
    <property type="protein sequence ID" value="ACL09458.1"/>
    <property type="molecule type" value="Genomic_DNA"/>
</dbReference>
<proteinExistence type="predicted"/>
<reference evidence="2" key="1">
    <citation type="submission" date="2008-10" db="EMBL/GenBank/DDBJ databases">
        <title>Complete sequence of Desulfovibrio vulgaris str. 'Miyazaki F'.</title>
        <authorList>
            <person name="Lucas S."/>
            <person name="Copeland A."/>
            <person name="Lapidus A."/>
            <person name="Glavina del Rio T."/>
            <person name="Dalin E."/>
            <person name="Tice H."/>
            <person name="Bruce D."/>
            <person name="Goodwin L."/>
            <person name="Pitluck S."/>
            <person name="Sims D."/>
            <person name="Brettin T."/>
            <person name="Detter J.C."/>
            <person name="Han C."/>
            <person name="Larimer F."/>
            <person name="Land M."/>
            <person name="Hauser L."/>
            <person name="Kyrpides N."/>
            <person name="Mikhailova N."/>
            <person name="Hazen T.C."/>
            <person name="Richardson P."/>
        </authorList>
    </citation>
    <scope>NUCLEOTIDE SEQUENCE</scope>
    <source>
        <strain evidence="2">Miyazaki F</strain>
    </source>
</reference>
<evidence type="ECO:0000259" key="1">
    <source>
        <dbReference type="Pfam" id="PF13144"/>
    </source>
</evidence>
<organism evidence="2">
    <name type="scientific">Nitratidesulfovibrio vulgaris (strain DSM 19637 / Miyazaki F)</name>
    <name type="common">Desulfovibrio vulgaris</name>
    <dbReference type="NCBI Taxonomy" id="883"/>
    <lineage>
        <taxon>Bacteria</taxon>
        <taxon>Pseudomonadati</taxon>
        <taxon>Thermodesulfobacteriota</taxon>
        <taxon>Desulfovibrionia</taxon>
        <taxon>Desulfovibrionales</taxon>
        <taxon>Desulfovibrionaceae</taxon>
        <taxon>Nitratidesulfovibrio</taxon>
    </lineage>
</organism>